<name>A0A0K3A3S8_9XANT</name>
<dbReference type="InterPro" id="IPR059052">
    <property type="entry name" value="HH_YbhG-like"/>
</dbReference>
<evidence type="ECO:0000256" key="2">
    <source>
        <dbReference type="SAM" id="Coils"/>
    </source>
</evidence>
<accession>A0A0K3A3S8</accession>
<evidence type="ECO:0000313" key="6">
    <source>
        <dbReference type="EMBL" id="CTP91094.1"/>
    </source>
</evidence>
<evidence type="ECO:0000256" key="3">
    <source>
        <dbReference type="SAM" id="SignalP"/>
    </source>
</evidence>
<dbReference type="Gene3D" id="2.40.30.170">
    <property type="match status" value="1"/>
</dbReference>
<protein>
    <submittedName>
        <fullName evidence="6">Membrane fusion protein</fullName>
    </submittedName>
</protein>
<feature type="signal peptide" evidence="3">
    <location>
        <begin position="1"/>
        <end position="24"/>
    </location>
</feature>
<feature type="domain" description="YbhG-like alpha-helical hairpin" evidence="4">
    <location>
        <begin position="102"/>
        <end position="174"/>
    </location>
</feature>
<dbReference type="PROSITE" id="PS51257">
    <property type="entry name" value="PROKAR_LIPOPROTEIN"/>
    <property type="match status" value="1"/>
</dbReference>
<keyword evidence="7" id="KW-1185">Reference proteome</keyword>
<feature type="chain" id="PRO_5005493345" evidence="3">
    <location>
        <begin position="25"/>
        <end position="372"/>
    </location>
</feature>
<evidence type="ECO:0000256" key="1">
    <source>
        <dbReference type="ARBA" id="ARBA00009477"/>
    </source>
</evidence>
<dbReference type="Gene3D" id="2.40.50.100">
    <property type="match status" value="1"/>
</dbReference>
<evidence type="ECO:0000259" key="5">
    <source>
        <dbReference type="Pfam" id="PF25975"/>
    </source>
</evidence>
<gene>
    <name evidence="6" type="ORF">XTALMG727_3300</name>
</gene>
<comment type="similarity">
    <text evidence="1">Belongs to the membrane fusion protein (MFP) (TC 8.A.1) family.</text>
</comment>
<dbReference type="EMBL" id="CXOI01000057">
    <property type="protein sequence ID" value="CTP91094.1"/>
    <property type="molecule type" value="Genomic_DNA"/>
</dbReference>
<organism evidence="6 7">
    <name type="scientific">Xanthomonas graminis pv. arrhenatheri LMG 727</name>
    <dbReference type="NCBI Taxonomy" id="1195923"/>
    <lineage>
        <taxon>Bacteria</taxon>
        <taxon>Pseudomonadati</taxon>
        <taxon>Pseudomonadota</taxon>
        <taxon>Gammaproteobacteria</taxon>
        <taxon>Lysobacterales</taxon>
        <taxon>Lysobacteraceae</taxon>
        <taxon>Xanthomonas</taxon>
        <taxon>Xanthomonas translucens group</taxon>
        <taxon>Xanthomonas graminis</taxon>
    </lineage>
</organism>
<keyword evidence="2" id="KW-0175">Coiled coil</keyword>
<sequence length="372" mass="38777">MKPSPAIVVFLCLPLVAASLSACSRDPAPPPDTPRAVKLEAVGSSDGTDGSRFVAQVRQAQRAELGFEGGGRIASIEVDVGDRVRQGQILARLDPQPTRLHVEQADANVASASADLRQQQTQLAQQQAMFEDGAASSTSLTAAKTAFASAQARLRSAQADLALARRGLRQAELRAPFDGSVVARLQQPDANVAAGQPVLQVEGQGHAQLTVALPASLASALRPGQAASAYRADAPERALPLQLRSVSDRLDGGATVQALFESGADDAVRLRSGENLLLALPRGAPRSLSVPLSALVPSMANGKPMVFVYQDSNASVRRRQIVTGNAEGDRVQVRQGLRAGERIVAAGAAFLSDGQTVVPFRPATRLSGTASP</sequence>
<dbReference type="AlphaFoldDB" id="A0A0K3A3S8"/>
<dbReference type="InterPro" id="IPR006143">
    <property type="entry name" value="RND_pump_MFP"/>
</dbReference>
<proteinExistence type="inferred from homology"/>
<feature type="domain" description="CzcB-like C-terminal circularly permuted SH3-like" evidence="5">
    <location>
        <begin position="299"/>
        <end position="348"/>
    </location>
</feature>
<dbReference type="GO" id="GO:1990281">
    <property type="term" value="C:efflux pump complex"/>
    <property type="evidence" value="ECO:0007669"/>
    <property type="project" value="TreeGrafter"/>
</dbReference>
<evidence type="ECO:0000259" key="4">
    <source>
        <dbReference type="Pfam" id="PF25881"/>
    </source>
</evidence>
<dbReference type="SUPFAM" id="SSF111369">
    <property type="entry name" value="HlyD-like secretion proteins"/>
    <property type="match status" value="1"/>
</dbReference>
<dbReference type="RefSeq" id="WP_053836251.1">
    <property type="nucleotide sequence ID" value="NZ_CXOI01000057.1"/>
</dbReference>
<dbReference type="Gene3D" id="2.40.420.20">
    <property type="match status" value="1"/>
</dbReference>
<dbReference type="GO" id="GO:0015562">
    <property type="term" value="F:efflux transmembrane transporter activity"/>
    <property type="evidence" value="ECO:0007669"/>
    <property type="project" value="TreeGrafter"/>
</dbReference>
<dbReference type="PANTHER" id="PTHR30469:SF15">
    <property type="entry name" value="HLYD FAMILY OF SECRETION PROTEINS"/>
    <property type="match status" value="1"/>
</dbReference>
<dbReference type="NCBIfam" id="TIGR01730">
    <property type="entry name" value="RND_mfp"/>
    <property type="match status" value="1"/>
</dbReference>
<feature type="coiled-coil region" evidence="2">
    <location>
        <begin position="102"/>
        <end position="129"/>
    </location>
</feature>
<dbReference type="Gene3D" id="1.10.287.470">
    <property type="entry name" value="Helix hairpin bin"/>
    <property type="match status" value="1"/>
</dbReference>
<dbReference type="Pfam" id="PF25881">
    <property type="entry name" value="HH_YBHG"/>
    <property type="match status" value="1"/>
</dbReference>
<reference evidence="7" key="1">
    <citation type="submission" date="2015-07" db="EMBL/GenBank/DDBJ databases">
        <authorList>
            <person name="Wibberg D."/>
        </authorList>
    </citation>
    <scope>NUCLEOTIDE SEQUENCE [LARGE SCALE GENOMIC DNA]</scope>
</reference>
<evidence type="ECO:0000313" key="7">
    <source>
        <dbReference type="Proteomes" id="UP000046187"/>
    </source>
</evidence>
<dbReference type="Pfam" id="PF25975">
    <property type="entry name" value="CzcB_C"/>
    <property type="match status" value="1"/>
</dbReference>
<keyword evidence="3" id="KW-0732">Signal</keyword>
<dbReference type="InterPro" id="IPR058649">
    <property type="entry name" value="CzcB_C"/>
</dbReference>
<dbReference type="Proteomes" id="UP000046187">
    <property type="component" value="Unassembled WGS sequence"/>
</dbReference>
<dbReference type="PANTHER" id="PTHR30469">
    <property type="entry name" value="MULTIDRUG RESISTANCE PROTEIN MDTA"/>
    <property type="match status" value="1"/>
</dbReference>